<dbReference type="PROSITE" id="PS50088">
    <property type="entry name" value="ANK_REPEAT"/>
    <property type="match status" value="4"/>
</dbReference>
<dbReference type="Pfam" id="PF12796">
    <property type="entry name" value="Ank_2"/>
    <property type="match status" value="1"/>
</dbReference>
<feature type="compositionally biased region" description="Polar residues" evidence="4">
    <location>
        <begin position="62"/>
        <end position="74"/>
    </location>
</feature>
<dbReference type="PANTHER" id="PTHR24198:SF165">
    <property type="entry name" value="ANKYRIN REPEAT-CONTAINING PROTEIN-RELATED"/>
    <property type="match status" value="1"/>
</dbReference>
<keyword evidence="2 3" id="KW-0040">ANK repeat</keyword>
<evidence type="ECO:0000256" key="1">
    <source>
        <dbReference type="ARBA" id="ARBA00022737"/>
    </source>
</evidence>
<dbReference type="AlphaFoldDB" id="A0A0B8MXY2"/>
<organism evidence="5 6">
    <name type="scientific">Talaromyces pinophilus</name>
    <name type="common">Penicillium pinophilum</name>
    <dbReference type="NCBI Taxonomy" id="128442"/>
    <lineage>
        <taxon>Eukaryota</taxon>
        <taxon>Fungi</taxon>
        <taxon>Dikarya</taxon>
        <taxon>Ascomycota</taxon>
        <taxon>Pezizomycotina</taxon>
        <taxon>Eurotiomycetes</taxon>
        <taxon>Eurotiomycetidae</taxon>
        <taxon>Eurotiales</taxon>
        <taxon>Trichocomaceae</taxon>
        <taxon>Talaromyces</taxon>
        <taxon>Talaromyces sect. Talaromyces</taxon>
    </lineage>
</organism>
<dbReference type="SMART" id="SM00248">
    <property type="entry name" value="ANK"/>
    <property type="match status" value="4"/>
</dbReference>
<feature type="repeat" description="ANK" evidence="3">
    <location>
        <begin position="207"/>
        <end position="239"/>
    </location>
</feature>
<dbReference type="PRINTS" id="PR01415">
    <property type="entry name" value="ANKYRIN"/>
</dbReference>
<evidence type="ECO:0000256" key="2">
    <source>
        <dbReference type="ARBA" id="ARBA00023043"/>
    </source>
</evidence>
<feature type="region of interest" description="Disordered" evidence="4">
    <location>
        <begin position="1"/>
        <end position="76"/>
    </location>
</feature>
<protein>
    <submittedName>
        <fullName evidence="5">Ankyrin repeat-containing protein</fullName>
    </submittedName>
</protein>
<evidence type="ECO:0000256" key="4">
    <source>
        <dbReference type="SAM" id="MobiDB-lite"/>
    </source>
</evidence>
<name>A0A0B8MXY2_TALPI</name>
<keyword evidence="1" id="KW-0677">Repeat</keyword>
<feature type="compositionally biased region" description="Polar residues" evidence="4">
    <location>
        <begin position="19"/>
        <end position="44"/>
    </location>
</feature>
<feature type="region of interest" description="Disordered" evidence="4">
    <location>
        <begin position="148"/>
        <end position="168"/>
    </location>
</feature>
<evidence type="ECO:0000313" key="6">
    <source>
        <dbReference type="Proteomes" id="UP000053095"/>
    </source>
</evidence>
<dbReference type="Gene3D" id="1.25.40.20">
    <property type="entry name" value="Ankyrin repeat-containing domain"/>
    <property type="match status" value="1"/>
</dbReference>
<dbReference type="Pfam" id="PF13637">
    <property type="entry name" value="Ank_4"/>
    <property type="match status" value="1"/>
</dbReference>
<dbReference type="InterPro" id="IPR036770">
    <property type="entry name" value="Ankyrin_rpt-contain_sf"/>
</dbReference>
<feature type="repeat" description="ANK" evidence="3">
    <location>
        <begin position="240"/>
        <end position="262"/>
    </location>
</feature>
<dbReference type="InterPro" id="IPR002110">
    <property type="entry name" value="Ankyrin_rpt"/>
</dbReference>
<evidence type="ECO:0000256" key="3">
    <source>
        <dbReference type="PROSITE-ProRule" id="PRU00023"/>
    </source>
</evidence>
<feature type="compositionally biased region" description="Basic and acidic residues" evidence="4">
    <location>
        <begin position="45"/>
        <end position="61"/>
    </location>
</feature>
<dbReference type="EMBL" id="DF933807">
    <property type="protein sequence ID" value="GAM33538.1"/>
    <property type="molecule type" value="Genomic_DNA"/>
</dbReference>
<dbReference type="PANTHER" id="PTHR24198">
    <property type="entry name" value="ANKYRIN REPEAT AND PROTEIN KINASE DOMAIN-CONTAINING PROTEIN"/>
    <property type="match status" value="1"/>
</dbReference>
<evidence type="ECO:0000313" key="5">
    <source>
        <dbReference type="EMBL" id="GAM33538.1"/>
    </source>
</evidence>
<feature type="repeat" description="ANK" evidence="3">
    <location>
        <begin position="276"/>
        <end position="302"/>
    </location>
</feature>
<accession>A0A0B8MXY2</accession>
<reference evidence="6" key="1">
    <citation type="journal article" date="2015" name="Genome Announc.">
        <title>Draft genome sequence of Talaromyces cellulolyticus strain Y-94, a source of lignocellulosic biomass-degrading enzymes.</title>
        <authorList>
            <person name="Fujii T."/>
            <person name="Koike H."/>
            <person name="Sawayama S."/>
            <person name="Yano S."/>
            <person name="Inoue H."/>
        </authorList>
    </citation>
    <scope>NUCLEOTIDE SEQUENCE [LARGE SCALE GENOMIC DNA]</scope>
    <source>
        <strain evidence="6">Y-94</strain>
    </source>
</reference>
<sequence>MIESKFQENHRRRRAPNQLVWTQPRTISPSLNKQTEKVSTLSREASNKDTRIRRTPVHDKQQQTSNPRSFPSSGHTKHVLDWNETELFDLGGTFDMANDTTSAPSPAKGISILDAAALPTPQSMNPQQYAMQVDDNYLGSLMSNFTDDSAEDGSNSYMTEGPSDSSTNSNRLNGFSALHLAAYLGKASVIRLLLSACPDAVDVTNSDGETPLHIAATEGRFEAVLELLRAGANTLLQDVDGRTVLHIAVCKEHVDLVHLLLDGHHGQTLIRLSDSAGKTPLHQAVMQGCDQIVQIFLAKGADPRMTIGKSSGDSKLDAERANFFNGIMTSTNNVSANQQPDNLKTVK</sequence>
<dbReference type="PROSITE" id="PS50297">
    <property type="entry name" value="ANK_REP_REGION"/>
    <property type="match status" value="4"/>
</dbReference>
<dbReference type="Proteomes" id="UP000053095">
    <property type="component" value="Unassembled WGS sequence"/>
</dbReference>
<gene>
    <name evidence="5" type="ORF">TCE0_011r00499</name>
</gene>
<dbReference type="SUPFAM" id="SSF48403">
    <property type="entry name" value="Ankyrin repeat"/>
    <property type="match status" value="1"/>
</dbReference>
<feature type="repeat" description="ANK" evidence="3">
    <location>
        <begin position="173"/>
        <end position="195"/>
    </location>
</feature>
<keyword evidence="6" id="KW-1185">Reference proteome</keyword>
<proteinExistence type="predicted"/>